<evidence type="ECO:0000313" key="3">
    <source>
        <dbReference type="EMBL" id="MBB4918298.1"/>
    </source>
</evidence>
<keyword evidence="2" id="KW-0472">Membrane</keyword>
<reference evidence="3 4" key="1">
    <citation type="submission" date="2020-08" db="EMBL/GenBank/DDBJ databases">
        <title>Genomic Encyclopedia of Type Strains, Phase III (KMG-III): the genomes of soil and plant-associated and newly described type strains.</title>
        <authorList>
            <person name="Whitman W."/>
        </authorList>
    </citation>
    <scope>NUCLEOTIDE SEQUENCE [LARGE SCALE GENOMIC DNA]</scope>
    <source>
        <strain evidence="3 4">CECT 8840</strain>
    </source>
</reference>
<organism evidence="3 4">
    <name type="scientific">Streptosporangium saharense</name>
    <dbReference type="NCBI Taxonomy" id="1706840"/>
    <lineage>
        <taxon>Bacteria</taxon>
        <taxon>Bacillati</taxon>
        <taxon>Actinomycetota</taxon>
        <taxon>Actinomycetes</taxon>
        <taxon>Streptosporangiales</taxon>
        <taxon>Streptosporangiaceae</taxon>
        <taxon>Streptosporangium</taxon>
    </lineage>
</organism>
<comment type="caution">
    <text evidence="3">The sequence shown here is derived from an EMBL/GenBank/DDBJ whole genome shotgun (WGS) entry which is preliminary data.</text>
</comment>
<evidence type="ECO:0000256" key="2">
    <source>
        <dbReference type="SAM" id="Phobius"/>
    </source>
</evidence>
<proteinExistence type="predicted"/>
<dbReference type="AlphaFoldDB" id="A0A7W7VQ24"/>
<keyword evidence="4" id="KW-1185">Reference proteome</keyword>
<protein>
    <submittedName>
        <fullName evidence="3">Uncharacterized protein</fullName>
    </submittedName>
</protein>
<feature type="transmembrane region" description="Helical" evidence="2">
    <location>
        <begin position="12"/>
        <end position="33"/>
    </location>
</feature>
<keyword evidence="2" id="KW-1133">Transmembrane helix</keyword>
<evidence type="ECO:0000313" key="4">
    <source>
        <dbReference type="Proteomes" id="UP000552644"/>
    </source>
</evidence>
<dbReference type="EMBL" id="JACHJP010000006">
    <property type="protein sequence ID" value="MBB4918298.1"/>
    <property type="molecule type" value="Genomic_DNA"/>
</dbReference>
<name>A0A7W7VQ24_9ACTN</name>
<accession>A0A7W7VQ24</accession>
<feature type="region of interest" description="Disordered" evidence="1">
    <location>
        <begin position="83"/>
        <end position="120"/>
    </location>
</feature>
<dbReference type="RefSeq" id="WP_184719425.1">
    <property type="nucleotide sequence ID" value="NZ_JACHJP010000006.1"/>
</dbReference>
<feature type="compositionally biased region" description="Basic residues" evidence="1">
    <location>
        <begin position="106"/>
        <end position="120"/>
    </location>
</feature>
<sequence length="147" mass="15577">MSDSGRAAPYAWPYALASVLVAAGVAGVSVAIVTDAPRPPAPGPDPGLSRVVTGLPEAEPYPQRLRLPPRSAVVLVPPVARPAGRAPEHATWGRARTAPRQNAQRPKTKVRRPATPRKRPVRQGICAMLDGLRRAYCEAVLDGLSGR</sequence>
<evidence type="ECO:0000256" key="1">
    <source>
        <dbReference type="SAM" id="MobiDB-lite"/>
    </source>
</evidence>
<keyword evidence="2" id="KW-0812">Transmembrane</keyword>
<dbReference type="Proteomes" id="UP000552644">
    <property type="component" value="Unassembled WGS sequence"/>
</dbReference>
<gene>
    <name evidence="3" type="ORF">FHS44_005425</name>
</gene>